<dbReference type="OrthoDB" id="9787292at2"/>
<dbReference type="AlphaFoldDB" id="A0A3M8R2Q9"/>
<evidence type="ECO:0000313" key="2">
    <source>
        <dbReference type="EMBL" id="RNF61484.1"/>
    </source>
</evidence>
<dbReference type="Gene3D" id="3.40.50.720">
    <property type="entry name" value="NAD(P)-binding Rossmann-like Domain"/>
    <property type="match status" value="1"/>
</dbReference>
<dbReference type="InterPro" id="IPR036291">
    <property type="entry name" value="NAD(P)-bd_dom_sf"/>
</dbReference>
<dbReference type="PANTHER" id="PTHR48079:SF6">
    <property type="entry name" value="NAD(P)-BINDING DOMAIN-CONTAINING PROTEIN-RELATED"/>
    <property type="match status" value="1"/>
</dbReference>
<evidence type="ECO:0000259" key="1">
    <source>
        <dbReference type="Pfam" id="PF01370"/>
    </source>
</evidence>
<sequence>MSSESNNKILVAGASGVIGRRLCCLLVEDGWRVIGTTRSSEKATGLRAIGVEPIVVDVFNEKALHIVVTKARPSIVVHQLTDLPAGLDPAKMAEGKVRNARIRDIGTRNLIAAAIACGVNRMVVQSIAFVYEPGPLPYREESPLNVASVASFEQQVLDAPFVGIVLRYGKLYGPGTGFDNPPSDGPVHVDAAADAARLAVTRGKSGIYNVVEEDGTVSSQKAIRELCWNPSFRFSNG</sequence>
<reference evidence="2" key="1">
    <citation type="submission" date="2018-10" db="EMBL/GenBank/DDBJ databases">
        <title>Acidithiobacillus sulfuriphilus sp. nov.: an extremely acidophilic sulfur-oxidizing chemolithotroph isolated from a neutral pH environment.</title>
        <authorList>
            <person name="Falagan C."/>
            <person name="Moya-Beltran A."/>
            <person name="Quatrini R."/>
            <person name="Johnson D.B."/>
        </authorList>
    </citation>
    <scope>NUCLEOTIDE SEQUENCE [LARGE SCALE GENOMIC DNA]</scope>
    <source>
        <strain evidence="2">CJ-2</strain>
    </source>
</reference>
<dbReference type="InterPro" id="IPR001509">
    <property type="entry name" value="Epimerase_deHydtase"/>
</dbReference>
<name>A0A3M8R2Q9_9PROT</name>
<accession>A0A3M8R2Q9</accession>
<dbReference type="EMBL" id="RIZI01000169">
    <property type="protein sequence ID" value="RNF61484.1"/>
    <property type="molecule type" value="Genomic_DNA"/>
</dbReference>
<protein>
    <submittedName>
        <fullName evidence="2">NAD(P)-dependent oxidoreductase</fullName>
    </submittedName>
</protein>
<feature type="domain" description="NAD-dependent epimerase/dehydratase" evidence="1">
    <location>
        <begin position="9"/>
        <end position="175"/>
    </location>
</feature>
<gene>
    <name evidence="2" type="ORF">EC580_08440</name>
</gene>
<dbReference type="GO" id="GO:0005737">
    <property type="term" value="C:cytoplasm"/>
    <property type="evidence" value="ECO:0007669"/>
    <property type="project" value="TreeGrafter"/>
</dbReference>
<proteinExistence type="predicted"/>
<comment type="caution">
    <text evidence="2">The sequence shown here is derived from an EMBL/GenBank/DDBJ whole genome shotgun (WGS) entry which is preliminary data.</text>
</comment>
<dbReference type="Pfam" id="PF01370">
    <property type="entry name" value="Epimerase"/>
    <property type="match status" value="1"/>
</dbReference>
<dbReference type="SUPFAM" id="SSF51735">
    <property type="entry name" value="NAD(P)-binding Rossmann-fold domains"/>
    <property type="match status" value="1"/>
</dbReference>
<dbReference type="RefSeq" id="WP_123104047.1">
    <property type="nucleotide sequence ID" value="NZ_CP127527.1"/>
</dbReference>
<dbReference type="PANTHER" id="PTHR48079">
    <property type="entry name" value="PROTEIN YEEZ"/>
    <property type="match status" value="1"/>
</dbReference>
<organism evidence="2">
    <name type="scientific">Acidithiobacillus sulfuriphilus</name>
    <dbReference type="NCBI Taxonomy" id="1867749"/>
    <lineage>
        <taxon>Bacteria</taxon>
        <taxon>Pseudomonadati</taxon>
        <taxon>Pseudomonadota</taxon>
        <taxon>Acidithiobacillia</taxon>
        <taxon>Acidithiobacillales</taxon>
        <taxon>Acidithiobacillaceae</taxon>
        <taxon>Acidithiobacillus</taxon>
    </lineage>
</organism>
<dbReference type="GO" id="GO:0004029">
    <property type="term" value="F:aldehyde dehydrogenase (NAD+) activity"/>
    <property type="evidence" value="ECO:0007669"/>
    <property type="project" value="TreeGrafter"/>
</dbReference>
<dbReference type="InterPro" id="IPR051783">
    <property type="entry name" value="NAD(P)-dependent_oxidoreduct"/>
</dbReference>